<dbReference type="Pfam" id="PF07946">
    <property type="entry name" value="CCDC47"/>
    <property type="match status" value="1"/>
</dbReference>
<protein>
    <recommendedName>
        <fullName evidence="9">Duf1682 domain protein</fullName>
    </recommendedName>
</protein>
<evidence type="ECO:0000256" key="3">
    <source>
        <dbReference type="ARBA" id="ARBA00022989"/>
    </source>
</evidence>
<name>S3BWH4_OPHP1</name>
<comment type="subcellular location">
    <subcellularLocation>
        <location evidence="1">Membrane</location>
        <topology evidence="1">Single-pass membrane protein</topology>
    </subcellularLocation>
</comment>
<dbReference type="OrthoDB" id="10039147at2759"/>
<gene>
    <name evidence="7" type="ORF">F503_00051</name>
</gene>
<dbReference type="GO" id="GO:0005783">
    <property type="term" value="C:endoplasmic reticulum"/>
    <property type="evidence" value="ECO:0007669"/>
    <property type="project" value="InterPro"/>
</dbReference>
<evidence type="ECO:0000256" key="6">
    <source>
        <dbReference type="SAM" id="Phobius"/>
    </source>
</evidence>
<dbReference type="Proteomes" id="UP000016923">
    <property type="component" value="Unassembled WGS sequence"/>
</dbReference>
<evidence type="ECO:0000313" key="7">
    <source>
        <dbReference type="EMBL" id="EPE04897.1"/>
    </source>
</evidence>
<evidence type="ECO:0000256" key="1">
    <source>
        <dbReference type="ARBA" id="ARBA00004167"/>
    </source>
</evidence>
<proteinExistence type="predicted"/>
<dbReference type="HOGENOM" id="CLU_042570_0_0_1"/>
<feature type="compositionally biased region" description="Basic and acidic residues" evidence="5">
    <location>
        <begin position="379"/>
        <end position="396"/>
    </location>
</feature>
<keyword evidence="2 6" id="KW-0812">Transmembrane</keyword>
<keyword evidence="8" id="KW-1185">Reference proteome</keyword>
<dbReference type="PANTHER" id="PTHR12883">
    <property type="entry name" value="ADIPOCYTE-SPECIFIC PROTEIN 4-RELATED"/>
    <property type="match status" value="1"/>
</dbReference>
<dbReference type="VEuPathDB" id="FungiDB:F503_00051"/>
<feature type="compositionally biased region" description="Basic and acidic residues" evidence="5">
    <location>
        <begin position="412"/>
        <end position="428"/>
    </location>
</feature>
<dbReference type="GO" id="GO:0032469">
    <property type="term" value="P:endoplasmic reticulum calcium ion homeostasis"/>
    <property type="evidence" value="ECO:0007669"/>
    <property type="project" value="InterPro"/>
</dbReference>
<evidence type="ECO:0000313" key="8">
    <source>
        <dbReference type="Proteomes" id="UP000016923"/>
    </source>
</evidence>
<evidence type="ECO:0000256" key="4">
    <source>
        <dbReference type="ARBA" id="ARBA00023136"/>
    </source>
</evidence>
<feature type="region of interest" description="Disordered" evidence="5">
    <location>
        <begin position="379"/>
        <end position="437"/>
    </location>
</feature>
<dbReference type="AlphaFoldDB" id="S3BWH4"/>
<sequence>MAQVFNSLFGGGKAAEKPIGDADFADFGASTGAAAAAGAAAASNAPAFTKWYNIHERHSLSEFKIEFIIFGMMAVVLIVHVIGTRLNRSKAHGWVKAHVGLLASEFALVGFGRVPKRIEGSEISDAVVLEGLANTAKSADPKSLLKENSLFEFASYATGRQNVAFVDIKLKLIKRFNPIVILAETVLGFFVESMPGPSDTLEATLYPFDGKESLTITGAPPAGAGKSTYDGFVWAIVNKDRMKSVRDDRFDVSITFTKDNAKLPPWLTVMSESAEITESLLTPELVAAAKAAGENLDYLIISDQPVEKPLTLDETAPRKRIFLKYRLPSDSSAAAYESLLPIFSYFVRSADILVQSAHLRPEVLRKVKATRDDVVKGIKKADEDSKAEERAVEREKQRKAKRDAELSALDPKAQKKYLDREREKEMRKMAKKQTMRA</sequence>
<reference evidence="7 8" key="1">
    <citation type="journal article" date="2013" name="BMC Genomics">
        <title>The genome and transcriptome of the pine saprophyte Ophiostoma piceae, and a comparison with the bark beetle-associated pine pathogen Grosmannia clavigera.</title>
        <authorList>
            <person name="Haridas S."/>
            <person name="Wang Y."/>
            <person name="Lim L."/>
            <person name="Massoumi Alamouti S."/>
            <person name="Jackman S."/>
            <person name="Docking R."/>
            <person name="Robertson G."/>
            <person name="Birol I."/>
            <person name="Bohlmann J."/>
            <person name="Breuil C."/>
        </authorList>
    </citation>
    <scope>NUCLEOTIDE SEQUENCE [LARGE SCALE GENOMIC DNA]</scope>
    <source>
        <strain evidence="7 8">UAMH 11346</strain>
    </source>
</reference>
<keyword evidence="3 6" id="KW-1133">Transmembrane helix</keyword>
<accession>S3BWH4</accession>
<dbReference type="OMA" id="FDGFVWA"/>
<dbReference type="PANTHER" id="PTHR12883:SF0">
    <property type="entry name" value="PAT COMPLEX SUBUNIT CCDC47"/>
    <property type="match status" value="1"/>
</dbReference>
<dbReference type="eggNOG" id="KOG2357">
    <property type="taxonomic scope" value="Eukaryota"/>
</dbReference>
<dbReference type="InterPro" id="IPR012879">
    <property type="entry name" value="CCDC47"/>
</dbReference>
<evidence type="ECO:0008006" key="9">
    <source>
        <dbReference type="Google" id="ProtNLM"/>
    </source>
</evidence>
<evidence type="ECO:0000256" key="2">
    <source>
        <dbReference type="ARBA" id="ARBA00022692"/>
    </source>
</evidence>
<dbReference type="GO" id="GO:0016020">
    <property type="term" value="C:membrane"/>
    <property type="evidence" value="ECO:0007669"/>
    <property type="project" value="UniProtKB-SubCell"/>
</dbReference>
<dbReference type="EMBL" id="KE148158">
    <property type="protein sequence ID" value="EPE04897.1"/>
    <property type="molecule type" value="Genomic_DNA"/>
</dbReference>
<dbReference type="STRING" id="1262450.S3BWH4"/>
<keyword evidence="4 6" id="KW-0472">Membrane</keyword>
<evidence type="ECO:0000256" key="5">
    <source>
        <dbReference type="SAM" id="MobiDB-lite"/>
    </source>
</evidence>
<dbReference type="GO" id="GO:0005509">
    <property type="term" value="F:calcium ion binding"/>
    <property type="evidence" value="ECO:0007669"/>
    <property type="project" value="InterPro"/>
</dbReference>
<feature type="transmembrane region" description="Helical" evidence="6">
    <location>
        <begin position="67"/>
        <end position="86"/>
    </location>
</feature>
<organism evidence="7 8">
    <name type="scientific">Ophiostoma piceae (strain UAMH 11346)</name>
    <name type="common">Sap stain fungus</name>
    <dbReference type="NCBI Taxonomy" id="1262450"/>
    <lineage>
        <taxon>Eukaryota</taxon>
        <taxon>Fungi</taxon>
        <taxon>Dikarya</taxon>
        <taxon>Ascomycota</taxon>
        <taxon>Pezizomycotina</taxon>
        <taxon>Sordariomycetes</taxon>
        <taxon>Sordariomycetidae</taxon>
        <taxon>Ophiostomatales</taxon>
        <taxon>Ophiostomataceae</taxon>
        <taxon>Ophiostoma</taxon>
    </lineage>
</organism>